<accession>A0AAW2RBP5</accession>
<reference evidence="2" key="2">
    <citation type="journal article" date="2024" name="Plant">
        <title>Genomic evolution and insights into agronomic trait innovations of Sesamum species.</title>
        <authorList>
            <person name="Miao H."/>
            <person name="Wang L."/>
            <person name="Qu L."/>
            <person name="Liu H."/>
            <person name="Sun Y."/>
            <person name="Le M."/>
            <person name="Wang Q."/>
            <person name="Wei S."/>
            <person name="Zheng Y."/>
            <person name="Lin W."/>
            <person name="Duan Y."/>
            <person name="Cao H."/>
            <person name="Xiong S."/>
            <person name="Wang X."/>
            <person name="Wei L."/>
            <person name="Li C."/>
            <person name="Ma Q."/>
            <person name="Ju M."/>
            <person name="Zhao R."/>
            <person name="Li G."/>
            <person name="Mu C."/>
            <person name="Tian Q."/>
            <person name="Mei H."/>
            <person name="Zhang T."/>
            <person name="Gao T."/>
            <person name="Zhang H."/>
        </authorList>
    </citation>
    <scope>NUCLEOTIDE SEQUENCE</scope>
    <source>
        <strain evidence="2">KEN8</strain>
    </source>
</reference>
<feature type="compositionally biased region" description="Basic and acidic residues" evidence="1">
    <location>
        <begin position="15"/>
        <end position="27"/>
    </location>
</feature>
<feature type="region of interest" description="Disordered" evidence="1">
    <location>
        <begin position="1"/>
        <end position="45"/>
    </location>
</feature>
<sequence>MWKKQDSRVVANGGLREKMATQPKAEDSSGATDNQQEATPATIGWRKLRRTEDRVRALQERLRKLVEVEKSPNSAEGTEHAVAILVQNSDLRTGGMEAQLKSSISQICVIHLKSSSACLNVELSFEVIH</sequence>
<reference evidence="2" key="1">
    <citation type="submission" date="2020-06" db="EMBL/GenBank/DDBJ databases">
        <authorList>
            <person name="Li T."/>
            <person name="Hu X."/>
            <person name="Zhang T."/>
            <person name="Song X."/>
            <person name="Zhang H."/>
            <person name="Dai N."/>
            <person name="Sheng W."/>
            <person name="Hou X."/>
            <person name="Wei L."/>
        </authorList>
    </citation>
    <scope>NUCLEOTIDE SEQUENCE</scope>
    <source>
        <strain evidence="2">KEN8</strain>
        <tissue evidence="2">Leaf</tissue>
    </source>
</reference>
<evidence type="ECO:0000256" key="1">
    <source>
        <dbReference type="SAM" id="MobiDB-lite"/>
    </source>
</evidence>
<proteinExistence type="predicted"/>
<organism evidence="2">
    <name type="scientific">Sesamum calycinum</name>
    <dbReference type="NCBI Taxonomy" id="2727403"/>
    <lineage>
        <taxon>Eukaryota</taxon>
        <taxon>Viridiplantae</taxon>
        <taxon>Streptophyta</taxon>
        <taxon>Embryophyta</taxon>
        <taxon>Tracheophyta</taxon>
        <taxon>Spermatophyta</taxon>
        <taxon>Magnoliopsida</taxon>
        <taxon>eudicotyledons</taxon>
        <taxon>Gunneridae</taxon>
        <taxon>Pentapetalae</taxon>
        <taxon>asterids</taxon>
        <taxon>lamiids</taxon>
        <taxon>Lamiales</taxon>
        <taxon>Pedaliaceae</taxon>
        <taxon>Sesamum</taxon>
    </lineage>
</organism>
<dbReference type="AlphaFoldDB" id="A0AAW2RBP5"/>
<feature type="compositionally biased region" description="Polar residues" evidence="1">
    <location>
        <begin position="29"/>
        <end position="39"/>
    </location>
</feature>
<dbReference type="EMBL" id="JACGWM010000004">
    <property type="protein sequence ID" value="KAL0377221.1"/>
    <property type="molecule type" value="Genomic_DNA"/>
</dbReference>
<gene>
    <name evidence="2" type="ORF">Scaly_0839700</name>
</gene>
<evidence type="ECO:0000313" key="2">
    <source>
        <dbReference type="EMBL" id="KAL0377221.1"/>
    </source>
</evidence>
<protein>
    <submittedName>
        <fullName evidence="2">Uncharacterized protein</fullName>
    </submittedName>
</protein>
<name>A0AAW2RBP5_9LAMI</name>
<comment type="caution">
    <text evidence="2">The sequence shown here is derived from an EMBL/GenBank/DDBJ whole genome shotgun (WGS) entry which is preliminary data.</text>
</comment>